<proteinExistence type="predicted"/>
<evidence type="ECO:0000256" key="1">
    <source>
        <dbReference type="SAM" id="Phobius"/>
    </source>
</evidence>
<dbReference type="VEuPathDB" id="TriTrypDB:LtaPh_2700600"/>
<gene>
    <name evidence="2" type="ORF">LtaPh_2700600</name>
</gene>
<dbReference type="EMBL" id="BLBS01000037">
    <property type="protein sequence ID" value="GET89649.1"/>
    <property type="molecule type" value="Genomic_DNA"/>
</dbReference>
<reference evidence="2" key="1">
    <citation type="submission" date="2019-11" db="EMBL/GenBank/DDBJ databases">
        <title>Leishmania tarentolae CDS.</title>
        <authorList>
            <person name="Goto Y."/>
            <person name="Yamagishi J."/>
        </authorList>
    </citation>
    <scope>NUCLEOTIDE SEQUENCE [LARGE SCALE GENOMIC DNA]</scope>
    <source>
        <strain evidence="2">Parrot Tar II</strain>
    </source>
</reference>
<organism evidence="2 3">
    <name type="scientific">Leishmania tarentolae</name>
    <name type="common">Sauroleishmania tarentolae</name>
    <dbReference type="NCBI Taxonomy" id="5689"/>
    <lineage>
        <taxon>Eukaryota</taxon>
        <taxon>Discoba</taxon>
        <taxon>Euglenozoa</taxon>
        <taxon>Kinetoplastea</taxon>
        <taxon>Metakinetoplastina</taxon>
        <taxon>Trypanosomatida</taxon>
        <taxon>Trypanosomatidae</taxon>
        <taxon>Leishmaniinae</taxon>
        <taxon>Leishmania</taxon>
        <taxon>lizard Leishmania</taxon>
    </lineage>
</organism>
<name>A0A640KQ86_LEITA</name>
<sequence length="86" mass="10014">MCLSIVQQHTHITVATMPRAYQKVEANNSIFSRIVEKGWVAFLILGALIVGLRLYNVKQRRHQRKLLREELVAEMRLRSKASRKVN</sequence>
<protein>
    <submittedName>
        <fullName evidence="2">Uncharacterized protein</fullName>
    </submittedName>
</protein>
<feature type="transmembrane region" description="Helical" evidence="1">
    <location>
        <begin position="38"/>
        <end position="55"/>
    </location>
</feature>
<dbReference type="AlphaFoldDB" id="A0A640KQ86"/>
<keyword evidence="3" id="KW-1185">Reference proteome</keyword>
<comment type="caution">
    <text evidence="2">The sequence shown here is derived from an EMBL/GenBank/DDBJ whole genome shotgun (WGS) entry which is preliminary data.</text>
</comment>
<accession>A0A640KQ86</accession>
<dbReference type="Proteomes" id="UP000419144">
    <property type="component" value="Unassembled WGS sequence"/>
</dbReference>
<evidence type="ECO:0000313" key="3">
    <source>
        <dbReference type="Proteomes" id="UP000419144"/>
    </source>
</evidence>
<keyword evidence="1" id="KW-0472">Membrane</keyword>
<dbReference type="OrthoDB" id="263315at2759"/>
<keyword evidence="1" id="KW-1133">Transmembrane helix</keyword>
<evidence type="ECO:0000313" key="2">
    <source>
        <dbReference type="EMBL" id="GET89649.1"/>
    </source>
</evidence>
<keyword evidence="1" id="KW-0812">Transmembrane</keyword>